<proteinExistence type="predicted"/>
<organism evidence="1 2">
    <name type="scientific">Anopheles atroparvus</name>
    <name type="common">European mosquito</name>
    <dbReference type="NCBI Taxonomy" id="41427"/>
    <lineage>
        <taxon>Eukaryota</taxon>
        <taxon>Metazoa</taxon>
        <taxon>Ecdysozoa</taxon>
        <taxon>Arthropoda</taxon>
        <taxon>Hexapoda</taxon>
        <taxon>Insecta</taxon>
        <taxon>Pterygota</taxon>
        <taxon>Neoptera</taxon>
        <taxon>Endopterygota</taxon>
        <taxon>Diptera</taxon>
        <taxon>Nematocera</taxon>
        <taxon>Culicoidea</taxon>
        <taxon>Culicidae</taxon>
        <taxon>Anophelinae</taxon>
        <taxon>Anopheles</taxon>
    </lineage>
</organism>
<name>A0AAG5CXY6_ANOAO</name>
<dbReference type="AlphaFoldDB" id="A0AAG5CXY6"/>
<dbReference type="EnsemblMetazoa" id="ENSAATROPT003913">
    <property type="protein sequence ID" value="ENSAATROPP003756"/>
    <property type="gene ID" value="ENSAATROPG003097"/>
</dbReference>
<protein>
    <submittedName>
        <fullName evidence="1">Uncharacterized protein</fullName>
    </submittedName>
</protein>
<accession>A0AAG5CXY6</accession>
<dbReference type="Proteomes" id="UP000075880">
    <property type="component" value="Unassembled WGS sequence"/>
</dbReference>
<keyword evidence="2" id="KW-1185">Reference proteome</keyword>
<sequence>MWQRTALCHGLQVCLRQWRMQGKGWWMLWQINRSSNLFRNTDSYRPTPSTPVWLLLEQ</sequence>
<evidence type="ECO:0000313" key="1">
    <source>
        <dbReference type="EnsemblMetazoa" id="ENSAATROPP003756"/>
    </source>
</evidence>
<reference evidence="1" key="1">
    <citation type="submission" date="2024-04" db="UniProtKB">
        <authorList>
            <consortium name="EnsemblMetazoa"/>
        </authorList>
    </citation>
    <scope>IDENTIFICATION</scope>
    <source>
        <strain evidence="1">EBRO</strain>
    </source>
</reference>
<evidence type="ECO:0000313" key="2">
    <source>
        <dbReference type="Proteomes" id="UP000075880"/>
    </source>
</evidence>